<name>A0A6S7DG41_9BURK</name>
<dbReference type="EMBL" id="CADIKM010000067">
    <property type="protein sequence ID" value="CAB3804735.1"/>
    <property type="molecule type" value="Genomic_DNA"/>
</dbReference>
<proteinExistence type="predicted"/>
<organism evidence="1 2">
    <name type="scientific">Pararobbsia alpina</name>
    <dbReference type="NCBI Taxonomy" id="621374"/>
    <lineage>
        <taxon>Bacteria</taxon>
        <taxon>Pseudomonadati</taxon>
        <taxon>Pseudomonadota</taxon>
        <taxon>Betaproteobacteria</taxon>
        <taxon>Burkholderiales</taxon>
        <taxon>Burkholderiaceae</taxon>
        <taxon>Pararobbsia</taxon>
    </lineage>
</organism>
<dbReference type="AlphaFoldDB" id="A0A6S7DG41"/>
<dbReference type="Proteomes" id="UP000494115">
    <property type="component" value="Unassembled WGS sequence"/>
</dbReference>
<dbReference type="Pfam" id="PF13602">
    <property type="entry name" value="ADH_zinc_N_2"/>
    <property type="match status" value="1"/>
</dbReference>
<evidence type="ECO:0000313" key="2">
    <source>
        <dbReference type="Proteomes" id="UP000494115"/>
    </source>
</evidence>
<keyword evidence="2" id="KW-1185">Reference proteome</keyword>
<evidence type="ECO:0008006" key="3">
    <source>
        <dbReference type="Google" id="ProtNLM"/>
    </source>
</evidence>
<reference evidence="1 2" key="1">
    <citation type="submission" date="2020-04" db="EMBL/GenBank/DDBJ databases">
        <authorList>
            <person name="De Canck E."/>
        </authorList>
    </citation>
    <scope>NUCLEOTIDE SEQUENCE [LARGE SCALE GENOMIC DNA]</scope>
    <source>
        <strain evidence="1 2">LMG 28138</strain>
    </source>
</reference>
<evidence type="ECO:0000313" key="1">
    <source>
        <dbReference type="EMBL" id="CAB3804735.1"/>
    </source>
</evidence>
<gene>
    <name evidence="1" type="ORF">LMG28138_05563</name>
</gene>
<accession>A0A6S7DG41</accession>
<dbReference type="Gene3D" id="3.40.50.720">
    <property type="entry name" value="NAD(P)-binding Rossmann-like Domain"/>
    <property type="match status" value="1"/>
</dbReference>
<protein>
    <recommendedName>
        <fullName evidence="3">2-haloacrylate reductase</fullName>
    </recommendedName>
</protein>
<dbReference type="Gene3D" id="3.90.180.10">
    <property type="entry name" value="Medium-chain alcohol dehydrogenases, catalytic domain"/>
    <property type="match status" value="1"/>
</dbReference>
<sequence>MLDAASQMIRPAGDVITVVGAATHNLAPLYLRGANLHTVLVLIPIMFGQDREAQGLNLDAIRRLVDDGQIKPLLDPQRFSLAQVADAHHKLEPGQAAGKLVIDVSEIEA</sequence>